<evidence type="ECO:0000259" key="9">
    <source>
        <dbReference type="PROSITE" id="PS50280"/>
    </source>
</evidence>
<evidence type="ECO:0000256" key="8">
    <source>
        <dbReference type="SAM" id="Phobius"/>
    </source>
</evidence>
<dbReference type="EMBL" id="JAPWDV010000001">
    <property type="protein sequence ID" value="KAJ6224624.1"/>
    <property type="molecule type" value="Genomic_DNA"/>
</dbReference>
<keyword evidence="12" id="KW-1185">Reference proteome</keyword>
<reference evidence="11" key="1">
    <citation type="submission" date="2022-12" db="EMBL/GenBank/DDBJ databases">
        <title>Genome assemblies of Blomia tropicalis.</title>
        <authorList>
            <person name="Cui Y."/>
        </authorList>
    </citation>
    <scope>NUCLEOTIDE SEQUENCE</scope>
    <source>
        <tissue evidence="11">Adult mites</tissue>
    </source>
</reference>
<evidence type="ECO:0000313" key="12">
    <source>
        <dbReference type="Proteomes" id="UP001142055"/>
    </source>
</evidence>
<protein>
    <submittedName>
        <fullName evidence="11">Uncharacterized protein</fullName>
    </submittedName>
</protein>
<name>A0A9Q0MF26_BLOTA</name>
<evidence type="ECO:0000313" key="11">
    <source>
        <dbReference type="EMBL" id="KAJ6224624.1"/>
    </source>
</evidence>
<feature type="domain" description="MYND-type" evidence="10">
    <location>
        <begin position="288"/>
        <end position="326"/>
    </location>
</feature>
<evidence type="ECO:0000256" key="6">
    <source>
        <dbReference type="ARBA" id="ARBA00022833"/>
    </source>
</evidence>
<dbReference type="InterPro" id="IPR002893">
    <property type="entry name" value="Znf_MYND"/>
</dbReference>
<organism evidence="11 12">
    <name type="scientific">Blomia tropicalis</name>
    <name type="common">Mite</name>
    <dbReference type="NCBI Taxonomy" id="40697"/>
    <lineage>
        <taxon>Eukaryota</taxon>
        <taxon>Metazoa</taxon>
        <taxon>Ecdysozoa</taxon>
        <taxon>Arthropoda</taxon>
        <taxon>Chelicerata</taxon>
        <taxon>Arachnida</taxon>
        <taxon>Acari</taxon>
        <taxon>Acariformes</taxon>
        <taxon>Sarcoptiformes</taxon>
        <taxon>Astigmata</taxon>
        <taxon>Glycyphagoidea</taxon>
        <taxon>Echimyopodidae</taxon>
        <taxon>Blomia</taxon>
    </lineage>
</organism>
<dbReference type="GO" id="GO:0008276">
    <property type="term" value="F:protein methyltransferase activity"/>
    <property type="evidence" value="ECO:0007669"/>
    <property type="project" value="UniProtKB-ARBA"/>
</dbReference>
<evidence type="ECO:0000256" key="5">
    <source>
        <dbReference type="ARBA" id="ARBA00022771"/>
    </source>
</evidence>
<dbReference type="GO" id="GO:0008170">
    <property type="term" value="F:N-methyltransferase activity"/>
    <property type="evidence" value="ECO:0007669"/>
    <property type="project" value="UniProtKB-ARBA"/>
</dbReference>
<dbReference type="Pfam" id="PF01753">
    <property type="entry name" value="zf-MYND"/>
    <property type="match status" value="1"/>
</dbReference>
<dbReference type="Gene3D" id="1.10.220.160">
    <property type="match status" value="1"/>
</dbReference>
<dbReference type="CDD" id="cd20071">
    <property type="entry name" value="SET_SMYD"/>
    <property type="match status" value="1"/>
</dbReference>
<dbReference type="PROSITE" id="PS01360">
    <property type="entry name" value="ZF_MYND_1"/>
    <property type="match status" value="1"/>
</dbReference>
<evidence type="ECO:0000256" key="3">
    <source>
        <dbReference type="ARBA" id="ARBA00022691"/>
    </source>
</evidence>
<keyword evidence="2" id="KW-0808">Transferase</keyword>
<keyword evidence="3" id="KW-0949">S-adenosyl-L-methionine</keyword>
<keyword evidence="4" id="KW-0479">Metal-binding</keyword>
<dbReference type="InterPro" id="IPR001214">
    <property type="entry name" value="SET_dom"/>
</dbReference>
<dbReference type="PROSITE" id="PS50280">
    <property type="entry name" value="SET"/>
    <property type="match status" value="1"/>
</dbReference>
<evidence type="ECO:0000256" key="2">
    <source>
        <dbReference type="ARBA" id="ARBA00022679"/>
    </source>
</evidence>
<evidence type="ECO:0000256" key="4">
    <source>
        <dbReference type="ARBA" id="ARBA00022723"/>
    </source>
</evidence>
<proteinExistence type="predicted"/>
<dbReference type="GO" id="GO:0008270">
    <property type="term" value="F:zinc ion binding"/>
    <property type="evidence" value="ECO:0007669"/>
    <property type="project" value="UniProtKB-KW"/>
</dbReference>
<keyword evidence="8" id="KW-1133">Transmembrane helix</keyword>
<evidence type="ECO:0000259" key="10">
    <source>
        <dbReference type="PROSITE" id="PS50865"/>
    </source>
</evidence>
<dbReference type="SUPFAM" id="SSF82199">
    <property type="entry name" value="SET domain"/>
    <property type="match status" value="1"/>
</dbReference>
<keyword evidence="5 7" id="KW-0863">Zinc-finger</keyword>
<dbReference type="GO" id="GO:0005737">
    <property type="term" value="C:cytoplasm"/>
    <property type="evidence" value="ECO:0007669"/>
    <property type="project" value="TreeGrafter"/>
</dbReference>
<keyword evidence="6" id="KW-0862">Zinc</keyword>
<feature type="domain" description="SET" evidence="9">
    <location>
        <begin position="240"/>
        <end position="505"/>
    </location>
</feature>
<dbReference type="Gene3D" id="2.170.270.10">
    <property type="entry name" value="SET domain"/>
    <property type="match status" value="1"/>
</dbReference>
<dbReference type="PROSITE" id="PS50865">
    <property type="entry name" value="ZF_MYND_2"/>
    <property type="match status" value="1"/>
</dbReference>
<dbReference type="Proteomes" id="UP001142055">
    <property type="component" value="Chromosome 1"/>
</dbReference>
<comment type="caution">
    <text evidence="11">The sequence shown here is derived from an EMBL/GenBank/DDBJ whole genome shotgun (WGS) entry which is preliminary data.</text>
</comment>
<dbReference type="PANTHER" id="PTHR46165">
    <property type="entry name" value="SET AND MYND DOMAIN-CONTAINING PROTEIN 4"/>
    <property type="match status" value="1"/>
</dbReference>
<dbReference type="GO" id="GO:0032259">
    <property type="term" value="P:methylation"/>
    <property type="evidence" value="ECO:0007669"/>
    <property type="project" value="UniProtKB-KW"/>
</dbReference>
<dbReference type="InterPro" id="IPR046341">
    <property type="entry name" value="SET_dom_sf"/>
</dbReference>
<keyword evidence="1" id="KW-0489">Methyltransferase</keyword>
<feature type="transmembrane region" description="Helical" evidence="8">
    <location>
        <begin position="1368"/>
        <end position="1392"/>
    </location>
</feature>
<dbReference type="GO" id="GO:0008757">
    <property type="term" value="F:S-adenosylmethionine-dependent methyltransferase activity"/>
    <property type="evidence" value="ECO:0007669"/>
    <property type="project" value="UniProtKB-ARBA"/>
</dbReference>
<keyword evidence="8" id="KW-0812">Transmembrane</keyword>
<dbReference type="GO" id="GO:0042826">
    <property type="term" value="F:histone deacetylase binding"/>
    <property type="evidence" value="ECO:0007669"/>
    <property type="project" value="TreeGrafter"/>
</dbReference>
<evidence type="ECO:0000256" key="7">
    <source>
        <dbReference type="PROSITE-ProRule" id="PRU00134"/>
    </source>
</evidence>
<dbReference type="Gene3D" id="6.10.140.2220">
    <property type="match status" value="1"/>
</dbReference>
<gene>
    <name evidence="11" type="ORF">RDWZM_003169</name>
</gene>
<sequence>MNAKLQRKLTNKIAGLFDPFVNRESDIIDQNNVRSMLKYLTSVDIQWWRIWSNVSNEICQYQNQSVKNENFSNSLYSFALFRFSQIKNYTDETENHIKLKQERESILSLIDRAIVHCEIVDRLAPMFMLRSMVLNELNGDIISALYNIEESIKLASDKPIYHIYKAAILVHDGQLVSSLRLLDSLLSNICTVSTEHSAQLLQMIRTEIKQLKCRFNMNQDKLSQPKECRSNFGPDFIELDSRCILMSNSAPTGQRLVANKNIPDGTTILTESSYMMLNGDKNQLMNRCRYCQRNVTHRFWPCSKCTSVVYCDRSCLRQDWNHLTECGIVDLWYENNKNYKYIQYAFRIFNQIGIETLLDLPDSVESFPYEDYLHGVDSERIRLNALLSLQNHCTMITLEDIQRQLISAIDCTMISLFVQGYDIVDVTTNQLHKLISHAYRIEQRVSINLFRLIDQNHSTAMYLMGSMFNHSCNPNLSWSIDDNGILRVITCMPIDSGHDLTINYKPIEISMSFEQRQIQCRQRFFQCNCEICFHQVRNFVSLQCIKCSGPVVVNSVVFDRYQCPSIDSPRCLQCGEPEIDATHKLRRLETLRTTLHFGSQLLTITKDKKDKYIEMLSNIYREIESICYNHSYDLIEDIYAICVALHREGRIDQCVPFGLKVDNLLSFDSDDWSSMPLNNVNSIRGLPKNEVATNFNRNIDHMLFWTHSIFQTVIDREPALKNIYYNTLQRFQRRTIEVIIRSIEQSKSKRLMSKQQLTTIELDEEIKLLEVLLEHERSQFVEILYVLFCLFERCFCRKNIRPKRANGFVERIFTYFFDILIDYDFICKRVQSSLDHQMSNERHLERQQTVQTKSLNKYMKHVIKSISKWISNIYHLKSDSLATDKQKESFQTRLPLLNVCLSHNDRRINVTAMISTASTCSLISSDIIDQLHVRPKHIWPILIRESIGRPLQISVRSALVTIESIKQFYKENDNYLDDNDNQTTIKHDLELVVIGTNQFSINNNNNNDGDHNNNRIQLLIGQDILNWSINTLPIRVNHYQIDNLSSVLHFSTQYGRTCMGTASQTMSNNLKLIENVIKYQRKVLPWRKSNQSILSGITRDIEVILGFIFGLSMFAIFDWAFMLIVTISPLLLFLYFCIPSNWFGGMHRTAIRSTIHTIISNGFIVLYGLRLMGNWCCNQTIYSSIDRHTYKPTLMVLIRGKRSETICRVVLDSSEPKSMISRRVLTEIDEILHSSESIIQMEMYSLDDQTIRTNVEFNIEDRIFWDYLPTPSRSLREVISVQHGVSLTDDTDEMLPFGSVDIILGIDQLSKSIYMENEMISIYLGPNLTLQPTRFGWTLTGTHYPLIRKSLQTIYELERRTIDHLSHYLVPFVAFNMICLVLISIIIDLLYIGHLTNRFASHNSTIVTDCAQFMLKSDYVPLLSHWYDHGTRIMSCSIYRETFFRLIPFWPNQSIN</sequence>
<dbReference type="Pfam" id="PF00856">
    <property type="entry name" value="SET"/>
    <property type="match status" value="1"/>
</dbReference>
<dbReference type="GO" id="GO:0005634">
    <property type="term" value="C:nucleus"/>
    <property type="evidence" value="ECO:0007669"/>
    <property type="project" value="TreeGrafter"/>
</dbReference>
<keyword evidence="8" id="KW-0472">Membrane</keyword>
<accession>A0A9Q0MF26</accession>
<dbReference type="PANTHER" id="PTHR46165:SF2">
    <property type="entry name" value="SET AND MYND DOMAIN-CONTAINING PROTEIN 4"/>
    <property type="match status" value="1"/>
</dbReference>
<feature type="transmembrane region" description="Helical" evidence="8">
    <location>
        <begin position="1104"/>
        <end position="1137"/>
    </location>
</feature>
<evidence type="ECO:0000256" key="1">
    <source>
        <dbReference type="ARBA" id="ARBA00022603"/>
    </source>
</evidence>
<dbReference type="InterPro" id="IPR052097">
    <property type="entry name" value="SET-MYND_domain_protein"/>
</dbReference>